<dbReference type="SUPFAM" id="SSF46767">
    <property type="entry name" value="Methylated DNA-protein cysteine methyltransferase, C-terminal domain"/>
    <property type="match status" value="1"/>
</dbReference>
<dbReference type="InterPro" id="IPR008332">
    <property type="entry name" value="MethylG_MeTrfase_N"/>
</dbReference>
<keyword evidence="7" id="KW-0234">DNA repair</keyword>
<feature type="domain" description="Methylguanine DNA methyltransferase ribonuclease-like" evidence="10">
    <location>
        <begin position="22"/>
        <end position="86"/>
    </location>
</feature>
<dbReference type="GO" id="GO:0006281">
    <property type="term" value="P:DNA repair"/>
    <property type="evidence" value="ECO:0007669"/>
    <property type="project" value="UniProtKB-KW"/>
</dbReference>
<evidence type="ECO:0000313" key="11">
    <source>
        <dbReference type="EMBL" id="SES00836.1"/>
    </source>
</evidence>
<dbReference type="InterPro" id="IPR001497">
    <property type="entry name" value="MethylDNA_cys_MeTrfase_AS"/>
</dbReference>
<dbReference type="CDD" id="cd06445">
    <property type="entry name" value="ATase"/>
    <property type="match status" value="1"/>
</dbReference>
<dbReference type="InterPro" id="IPR036217">
    <property type="entry name" value="MethylDNA_cys_MeTrfase_DNAb"/>
</dbReference>
<evidence type="ECO:0000313" key="12">
    <source>
        <dbReference type="Proteomes" id="UP000198929"/>
    </source>
</evidence>
<dbReference type="InterPro" id="IPR036388">
    <property type="entry name" value="WH-like_DNA-bd_sf"/>
</dbReference>
<keyword evidence="12" id="KW-1185">Reference proteome</keyword>
<dbReference type="EC" id="2.1.1.63" evidence="3"/>
<dbReference type="Gene3D" id="3.30.160.70">
    <property type="entry name" value="Methylated DNA-protein cysteine methyltransferase domain"/>
    <property type="match status" value="1"/>
</dbReference>
<reference evidence="12" key="1">
    <citation type="submission" date="2016-10" db="EMBL/GenBank/DDBJ databases">
        <authorList>
            <person name="Varghese N."/>
            <person name="Submissions S."/>
        </authorList>
    </citation>
    <scope>NUCLEOTIDE SEQUENCE [LARGE SCALE GENOMIC DNA]</scope>
    <source>
        <strain evidence="12">DSM 20524</strain>
    </source>
</reference>
<dbReference type="NCBIfam" id="TIGR00589">
    <property type="entry name" value="ogt"/>
    <property type="match status" value="1"/>
</dbReference>
<dbReference type="InterPro" id="IPR014048">
    <property type="entry name" value="MethylDNA_cys_MeTrfase_DNA-bd"/>
</dbReference>
<evidence type="ECO:0000256" key="7">
    <source>
        <dbReference type="ARBA" id="ARBA00023204"/>
    </source>
</evidence>
<evidence type="ECO:0000259" key="9">
    <source>
        <dbReference type="Pfam" id="PF01035"/>
    </source>
</evidence>
<dbReference type="PROSITE" id="PS00374">
    <property type="entry name" value="MGMT"/>
    <property type="match status" value="1"/>
</dbReference>
<evidence type="ECO:0000259" key="10">
    <source>
        <dbReference type="Pfam" id="PF02870"/>
    </source>
</evidence>
<dbReference type="AlphaFoldDB" id="A0A1H9TUL9"/>
<dbReference type="GO" id="GO:0032259">
    <property type="term" value="P:methylation"/>
    <property type="evidence" value="ECO:0007669"/>
    <property type="project" value="UniProtKB-KW"/>
</dbReference>
<comment type="catalytic activity">
    <reaction evidence="8">
        <text>a 6-O-methyl-2'-deoxyguanosine in DNA + L-cysteinyl-[protein] = S-methyl-L-cysteinyl-[protein] + a 2'-deoxyguanosine in DNA</text>
        <dbReference type="Rhea" id="RHEA:24000"/>
        <dbReference type="Rhea" id="RHEA-COMP:10131"/>
        <dbReference type="Rhea" id="RHEA-COMP:10132"/>
        <dbReference type="Rhea" id="RHEA-COMP:11367"/>
        <dbReference type="Rhea" id="RHEA-COMP:11368"/>
        <dbReference type="ChEBI" id="CHEBI:29950"/>
        <dbReference type="ChEBI" id="CHEBI:82612"/>
        <dbReference type="ChEBI" id="CHEBI:85445"/>
        <dbReference type="ChEBI" id="CHEBI:85448"/>
        <dbReference type="EC" id="2.1.1.63"/>
    </reaction>
</comment>
<evidence type="ECO:0000256" key="2">
    <source>
        <dbReference type="ARBA" id="ARBA00008711"/>
    </source>
</evidence>
<keyword evidence="5 11" id="KW-0808">Transferase</keyword>
<dbReference type="Gene3D" id="1.10.10.10">
    <property type="entry name" value="Winged helix-like DNA-binding domain superfamily/Winged helix DNA-binding domain"/>
    <property type="match status" value="1"/>
</dbReference>
<dbReference type="Pfam" id="PF01035">
    <property type="entry name" value="DNA_binding_1"/>
    <property type="match status" value="1"/>
</dbReference>
<proteinExistence type="inferred from homology"/>
<feature type="domain" description="Methylated-DNA-[protein]-cysteine S-methyltransferase DNA binding" evidence="9">
    <location>
        <begin position="91"/>
        <end position="169"/>
    </location>
</feature>
<comment type="catalytic activity">
    <reaction evidence="1">
        <text>a 4-O-methyl-thymidine in DNA + L-cysteinyl-[protein] = a thymidine in DNA + S-methyl-L-cysteinyl-[protein]</text>
        <dbReference type="Rhea" id="RHEA:53428"/>
        <dbReference type="Rhea" id="RHEA-COMP:10131"/>
        <dbReference type="Rhea" id="RHEA-COMP:10132"/>
        <dbReference type="Rhea" id="RHEA-COMP:13555"/>
        <dbReference type="Rhea" id="RHEA-COMP:13556"/>
        <dbReference type="ChEBI" id="CHEBI:29950"/>
        <dbReference type="ChEBI" id="CHEBI:82612"/>
        <dbReference type="ChEBI" id="CHEBI:137386"/>
        <dbReference type="ChEBI" id="CHEBI:137387"/>
        <dbReference type="EC" id="2.1.1.63"/>
    </reaction>
</comment>
<dbReference type="RefSeq" id="WP_092258643.1">
    <property type="nucleotide sequence ID" value="NZ_CP047199.1"/>
</dbReference>
<dbReference type="FunFam" id="1.10.10.10:FF:000214">
    <property type="entry name" value="Methylated-DNA--protein-cysteine methyltransferase"/>
    <property type="match status" value="1"/>
</dbReference>
<dbReference type="SUPFAM" id="SSF53155">
    <property type="entry name" value="Methylated DNA-protein cysteine methyltransferase domain"/>
    <property type="match status" value="1"/>
</dbReference>
<sequence>MLVRLPRTDRFIAHKDTILEFWHRFDSPIGPLSLCATERGLARVAFASEHPPTPSDSTNHILEKAIVWLQSYFSGRFLPVDFPLELDDDSFTRRAQWALADIPPGSTRSYFWLAQAAGSPSAIRAAGTACATNPLPLVLPCHRIVRADGTVGRYRGGQLVKVWLLEHERNHGATTGV</sequence>
<dbReference type="STRING" id="1121357.SAMN05661109_01564"/>
<dbReference type="PANTHER" id="PTHR10815">
    <property type="entry name" value="METHYLATED-DNA--PROTEIN-CYSTEINE METHYLTRANSFERASE"/>
    <property type="match status" value="1"/>
</dbReference>
<accession>A0A1H9TUL9</accession>
<evidence type="ECO:0000256" key="6">
    <source>
        <dbReference type="ARBA" id="ARBA00022763"/>
    </source>
</evidence>
<dbReference type="GO" id="GO:0003908">
    <property type="term" value="F:methylated-DNA-[protein]-cysteine S-methyltransferase activity"/>
    <property type="evidence" value="ECO:0007669"/>
    <property type="project" value="UniProtKB-EC"/>
</dbReference>
<comment type="similarity">
    <text evidence="2">Belongs to the MGMT family.</text>
</comment>
<dbReference type="EMBL" id="FOGQ01000006">
    <property type="protein sequence ID" value="SES00836.1"/>
    <property type="molecule type" value="Genomic_DNA"/>
</dbReference>
<gene>
    <name evidence="11" type="ORF">SAMN05661109_01564</name>
</gene>
<dbReference type="InterPro" id="IPR036631">
    <property type="entry name" value="MGMT_N_sf"/>
</dbReference>
<evidence type="ECO:0000256" key="4">
    <source>
        <dbReference type="ARBA" id="ARBA00022603"/>
    </source>
</evidence>
<evidence type="ECO:0000256" key="5">
    <source>
        <dbReference type="ARBA" id="ARBA00022679"/>
    </source>
</evidence>
<keyword evidence="6" id="KW-0227">DNA damage</keyword>
<protein>
    <recommendedName>
        <fullName evidence="3">methylated-DNA--[protein]-cysteine S-methyltransferase</fullName>
        <ecNumber evidence="3">2.1.1.63</ecNumber>
    </recommendedName>
</protein>
<dbReference type="Proteomes" id="UP000198929">
    <property type="component" value="Unassembled WGS sequence"/>
</dbReference>
<dbReference type="PANTHER" id="PTHR10815:SF5">
    <property type="entry name" value="METHYLATED-DNA--PROTEIN-CYSTEINE METHYLTRANSFERASE"/>
    <property type="match status" value="1"/>
</dbReference>
<evidence type="ECO:0000256" key="1">
    <source>
        <dbReference type="ARBA" id="ARBA00001286"/>
    </source>
</evidence>
<dbReference type="Pfam" id="PF02870">
    <property type="entry name" value="Methyltransf_1N"/>
    <property type="match status" value="1"/>
</dbReference>
<organism evidence="11 12">
    <name type="scientific">Corynebacterium cystitidis DSM 20524</name>
    <dbReference type="NCBI Taxonomy" id="1121357"/>
    <lineage>
        <taxon>Bacteria</taxon>
        <taxon>Bacillati</taxon>
        <taxon>Actinomycetota</taxon>
        <taxon>Actinomycetes</taxon>
        <taxon>Mycobacteriales</taxon>
        <taxon>Corynebacteriaceae</taxon>
        <taxon>Corynebacterium</taxon>
    </lineage>
</organism>
<evidence type="ECO:0000256" key="8">
    <source>
        <dbReference type="ARBA" id="ARBA00049348"/>
    </source>
</evidence>
<keyword evidence="4 11" id="KW-0489">Methyltransferase</keyword>
<evidence type="ECO:0000256" key="3">
    <source>
        <dbReference type="ARBA" id="ARBA00011918"/>
    </source>
</evidence>
<name>A0A1H9TUL9_9CORY</name>